<dbReference type="AlphaFoldDB" id="A0A1X0NRA2"/>
<evidence type="ECO:0000313" key="3">
    <source>
        <dbReference type="Proteomes" id="UP000192257"/>
    </source>
</evidence>
<dbReference type="VEuPathDB" id="TriTrypDB:TM35_000272200"/>
<keyword evidence="3" id="KW-1185">Reference proteome</keyword>
<organism evidence="2 3">
    <name type="scientific">Trypanosoma theileri</name>
    <dbReference type="NCBI Taxonomy" id="67003"/>
    <lineage>
        <taxon>Eukaryota</taxon>
        <taxon>Discoba</taxon>
        <taxon>Euglenozoa</taxon>
        <taxon>Kinetoplastea</taxon>
        <taxon>Metakinetoplastina</taxon>
        <taxon>Trypanosomatida</taxon>
        <taxon>Trypanosomatidae</taxon>
        <taxon>Trypanosoma</taxon>
    </lineage>
</organism>
<evidence type="ECO:0000256" key="1">
    <source>
        <dbReference type="SAM" id="Phobius"/>
    </source>
</evidence>
<proteinExistence type="predicted"/>
<gene>
    <name evidence="2" type="ORF">TM35_000272200</name>
</gene>
<dbReference type="EMBL" id="NBCO01000027">
    <property type="protein sequence ID" value="ORC86630.1"/>
    <property type="molecule type" value="Genomic_DNA"/>
</dbReference>
<sequence length="179" mass="19648">MSGTGEVSMDFFSLLNQRQLDQNSEFRRLYRLSACYATGAVLAMFVAALIAPAGTPTESRRGDICLAASLLFFLSSSIAAYLMMVKALNVLSTSRFILPSSFGAPRLPASSLLIPVSYEGLTFRQRMVFVYGLLVSAIVSVSVGVGTNSYYAYLLLLFMQFVLFIASWVVLSRMMNVSR</sequence>
<dbReference type="OrthoDB" id="247203at2759"/>
<comment type="caution">
    <text evidence="2">The sequence shown here is derived from an EMBL/GenBank/DDBJ whole genome shotgun (WGS) entry which is preliminary data.</text>
</comment>
<name>A0A1X0NRA2_9TRYP</name>
<keyword evidence="1" id="KW-0472">Membrane</keyword>
<feature type="transmembrane region" description="Helical" evidence="1">
    <location>
        <begin position="64"/>
        <end position="84"/>
    </location>
</feature>
<feature type="transmembrane region" description="Helical" evidence="1">
    <location>
        <begin position="29"/>
        <end position="52"/>
    </location>
</feature>
<evidence type="ECO:0000313" key="2">
    <source>
        <dbReference type="EMBL" id="ORC86630.1"/>
    </source>
</evidence>
<accession>A0A1X0NRA2</accession>
<dbReference type="Proteomes" id="UP000192257">
    <property type="component" value="Unassembled WGS sequence"/>
</dbReference>
<reference evidence="2 3" key="1">
    <citation type="submission" date="2017-03" db="EMBL/GenBank/DDBJ databases">
        <title>An alternative strategy for trypanosome survival in the mammalian bloodstream revealed through genome and transcriptome analysis of the ubiquitous bovine parasite Trypanosoma (Megatrypanum) theileri.</title>
        <authorList>
            <person name="Kelly S."/>
            <person name="Ivens A."/>
            <person name="Mott A."/>
            <person name="O'Neill E."/>
            <person name="Emms D."/>
            <person name="Macleod O."/>
            <person name="Voorheis P."/>
            <person name="Matthews J."/>
            <person name="Matthews K."/>
            <person name="Carrington M."/>
        </authorList>
    </citation>
    <scope>NUCLEOTIDE SEQUENCE [LARGE SCALE GENOMIC DNA]</scope>
    <source>
        <strain evidence="2">Edinburgh</strain>
    </source>
</reference>
<feature type="transmembrane region" description="Helical" evidence="1">
    <location>
        <begin position="128"/>
        <end position="145"/>
    </location>
</feature>
<dbReference type="GeneID" id="39987893"/>
<keyword evidence="1" id="KW-0812">Transmembrane</keyword>
<feature type="transmembrane region" description="Helical" evidence="1">
    <location>
        <begin position="151"/>
        <end position="171"/>
    </location>
</feature>
<protein>
    <submittedName>
        <fullName evidence="2">Uncharacterized protein</fullName>
    </submittedName>
</protein>
<dbReference type="RefSeq" id="XP_028880696.1">
    <property type="nucleotide sequence ID" value="XM_029028113.1"/>
</dbReference>
<keyword evidence="1" id="KW-1133">Transmembrane helix</keyword>